<protein>
    <submittedName>
        <fullName evidence="2">Putative baseplate hub</fullName>
    </submittedName>
</protein>
<name>A0A7T8IW62_9CAUD</name>
<accession>A0A7T8IW62</accession>
<gene>
    <name evidence="2" type="ORF">pEaSNUABM5_00132</name>
</gene>
<keyword evidence="3" id="KW-1185">Reference proteome</keyword>
<evidence type="ECO:0000256" key="1">
    <source>
        <dbReference type="SAM" id="MobiDB-lite"/>
    </source>
</evidence>
<dbReference type="Proteomes" id="UP000596123">
    <property type="component" value="Segment"/>
</dbReference>
<reference evidence="2 3" key="1">
    <citation type="submission" date="2020-12" db="EMBL/GenBank/DDBJ databases">
        <title>Complete genome sequence of Erwinia phage pEa_SNUABM_5.</title>
        <authorList>
            <person name="Kim S.G."/>
            <person name="Lee S.B."/>
            <person name="Kwon J."/>
            <person name="Park S.C."/>
        </authorList>
    </citation>
    <scope>NUCLEOTIDE SEQUENCE [LARGE SCALE GENOMIC DNA]</scope>
</reference>
<evidence type="ECO:0000313" key="3">
    <source>
        <dbReference type="Proteomes" id="UP000596123"/>
    </source>
</evidence>
<proteinExistence type="predicted"/>
<organism evidence="2 3">
    <name type="scientific">Erwinia phage pEa_SNUABM_5</name>
    <dbReference type="NCBI Taxonomy" id="2797313"/>
    <lineage>
        <taxon>Viruses</taxon>
        <taxon>Duplodnaviria</taxon>
        <taxon>Heunggongvirae</taxon>
        <taxon>Uroviricota</taxon>
        <taxon>Caudoviricetes</taxon>
        <taxon>Rivsvirus</taxon>
        <taxon>Rivsvirus SNUABM5</taxon>
    </lineage>
</organism>
<feature type="region of interest" description="Disordered" evidence="1">
    <location>
        <begin position="605"/>
        <end position="629"/>
    </location>
</feature>
<sequence length="629" mass="69476">MAQVSVGGIDGLGFFGLLIDGKTPPATPGLLRSCFVIENPISIPCAVVEFADHNNKLRSENAIVDGTKFTFHMGPNEDSIQEFNFSTIGLREYDDGGTRIIRAVCAFDAHAFIYDSRSYSVRGTSRDALQEIATRCNMLLDMPDTLQPKDNMLWLSSTVSPKRFASDIEKHIWLGDEAMPKLMLTADRRMVVRDLTQVIEQQPSATLVFNDKAVGNEYNVAEMRTKSAAGTFNGVSNYGDTLLWADSKGNINELNSVNIKTRDPLNINSDVRGEIVGARRQYARPTNDTNIHSEYNKAYYNWRRQAMTYTETARCLIQGGCPNVNLLDCVEVRAGLPTRDQSMLTDVKTSGKWIVIGKTRGYYSGQYSETLMLSRNFTPVEGTTGVGGGTNLALKTFPTIADILRPFQLNTNIKQSLDGLNPIDFLSQSHELHLNLMLDEFQSESEMFKFPELAQKYGEGADYLKSLMQEFSMASYINSICGALSKLEKLSINLAIDIGPSVLTQLGSRIDRMEGMMSGFTGDINNLVSSGDIPDYYLDGPQINQTCVSNKLSDLQKSVSDALPDKCMDALSMGRLLGPKTNLSQLLRQAEEDLRNFLCSLGDGTVDGSNTTGTPNGQKLEMYMPKVSQ</sequence>
<dbReference type="EMBL" id="MW366843">
    <property type="protein sequence ID" value="QQO90274.1"/>
    <property type="molecule type" value="Genomic_DNA"/>
</dbReference>
<feature type="compositionally biased region" description="Polar residues" evidence="1">
    <location>
        <begin position="607"/>
        <end position="617"/>
    </location>
</feature>
<evidence type="ECO:0000313" key="2">
    <source>
        <dbReference type="EMBL" id="QQO90274.1"/>
    </source>
</evidence>